<keyword evidence="2" id="KW-1185">Reference proteome</keyword>
<evidence type="ECO:0000313" key="2">
    <source>
        <dbReference type="Proteomes" id="UP000294335"/>
    </source>
</evidence>
<evidence type="ECO:0000313" key="1">
    <source>
        <dbReference type="EMBL" id="SPO60134.1"/>
    </source>
</evidence>
<accession>A0AAQ1P6K6</accession>
<protein>
    <submittedName>
        <fullName evidence="1">Uncharacterized protein</fullName>
    </submittedName>
</protein>
<organism evidence="1 2">
    <name type="scientific">Pseudomonas inefficax</name>
    <dbReference type="NCBI Taxonomy" id="2078786"/>
    <lineage>
        <taxon>Bacteria</taxon>
        <taxon>Pseudomonadati</taxon>
        <taxon>Pseudomonadota</taxon>
        <taxon>Gammaproteobacteria</taxon>
        <taxon>Pseudomonadales</taxon>
        <taxon>Pseudomonadaceae</taxon>
        <taxon>Pseudomonas</taxon>
    </lineage>
</organism>
<proteinExistence type="predicted"/>
<comment type="caution">
    <text evidence="1">The sequence shown here is derived from an EMBL/GenBank/DDBJ whole genome shotgun (WGS) entry which is preliminary data.</text>
</comment>
<dbReference type="AlphaFoldDB" id="A0AAQ1P6K6"/>
<dbReference type="EMBL" id="OPYN01000074">
    <property type="protein sequence ID" value="SPO60134.1"/>
    <property type="molecule type" value="Genomic_DNA"/>
</dbReference>
<dbReference type="Proteomes" id="UP000294335">
    <property type="component" value="Unassembled WGS sequence"/>
</dbReference>
<name>A0AAQ1P6K6_9PSED</name>
<reference evidence="1 2" key="1">
    <citation type="submission" date="2018-02" db="EMBL/GenBank/DDBJ databases">
        <authorList>
            <person name="Dubost A."/>
        </authorList>
    </citation>
    <scope>NUCLEOTIDE SEQUENCE [LARGE SCALE GENOMIC DNA]</scope>
    <source>
        <strain evidence="2">JV551A3</strain>
    </source>
</reference>
<gene>
    <name evidence="1" type="ORF">JV551A3_V1_740067</name>
</gene>
<sequence>MVEMHMGDDQGLNALHVEAERRRCCAWRGIAALLQAAIDQQAGGRIEVQLMAGASDAAGATVMGKDGIFHAAHTRLGRK</sequence>